<dbReference type="EMBL" id="KQ434820">
    <property type="protein sequence ID" value="KZC07000.1"/>
    <property type="molecule type" value="Genomic_DNA"/>
</dbReference>
<feature type="region of interest" description="Disordered" evidence="1">
    <location>
        <begin position="40"/>
        <end position="66"/>
    </location>
</feature>
<evidence type="ECO:0000313" key="2">
    <source>
        <dbReference type="EMBL" id="KZC07000.1"/>
    </source>
</evidence>
<accession>A0A154P799</accession>
<feature type="region of interest" description="Disordered" evidence="1">
    <location>
        <begin position="1"/>
        <end position="23"/>
    </location>
</feature>
<feature type="compositionally biased region" description="Basic residues" evidence="1">
    <location>
        <begin position="88"/>
        <end position="97"/>
    </location>
</feature>
<feature type="region of interest" description="Disordered" evidence="1">
    <location>
        <begin position="88"/>
        <end position="112"/>
    </location>
</feature>
<evidence type="ECO:0000256" key="1">
    <source>
        <dbReference type="SAM" id="MobiDB-lite"/>
    </source>
</evidence>
<gene>
    <name evidence="2" type="ORF">WN55_08884</name>
</gene>
<feature type="compositionally biased region" description="Basic and acidic residues" evidence="1">
    <location>
        <begin position="55"/>
        <end position="66"/>
    </location>
</feature>
<proteinExistence type="predicted"/>
<evidence type="ECO:0000313" key="3">
    <source>
        <dbReference type="Proteomes" id="UP000076502"/>
    </source>
</evidence>
<reference evidence="2 3" key="1">
    <citation type="submission" date="2015-07" db="EMBL/GenBank/DDBJ databases">
        <title>The genome of Dufourea novaeangliae.</title>
        <authorList>
            <person name="Pan H."/>
            <person name="Kapheim K."/>
        </authorList>
    </citation>
    <scope>NUCLEOTIDE SEQUENCE [LARGE SCALE GENOMIC DNA]</scope>
    <source>
        <strain evidence="2">0120121106</strain>
        <tissue evidence="2">Whole body</tissue>
    </source>
</reference>
<protein>
    <submittedName>
        <fullName evidence="2">Uncharacterized protein</fullName>
    </submittedName>
</protein>
<organism evidence="2 3">
    <name type="scientific">Dufourea novaeangliae</name>
    <name type="common">Sweat bee</name>
    <dbReference type="NCBI Taxonomy" id="178035"/>
    <lineage>
        <taxon>Eukaryota</taxon>
        <taxon>Metazoa</taxon>
        <taxon>Ecdysozoa</taxon>
        <taxon>Arthropoda</taxon>
        <taxon>Hexapoda</taxon>
        <taxon>Insecta</taxon>
        <taxon>Pterygota</taxon>
        <taxon>Neoptera</taxon>
        <taxon>Endopterygota</taxon>
        <taxon>Hymenoptera</taxon>
        <taxon>Apocrita</taxon>
        <taxon>Aculeata</taxon>
        <taxon>Apoidea</taxon>
        <taxon>Anthophila</taxon>
        <taxon>Halictidae</taxon>
        <taxon>Rophitinae</taxon>
        <taxon>Dufourea</taxon>
    </lineage>
</organism>
<name>A0A154P799_DUFNO</name>
<keyword evidence="3" id="KW-1185">Reference proteome</keyword>
<feature type="compositionally biased region" description="Polar residues" evidence="1">
    <location>
        <begin position="7"/>
        <end position="18"/>
    </location>
</feature>
<sequence>MIHTDNFGFSASPRNSQAARDALNHRSRWKRIEFDTSRHANSAVRPEVESAATVREGHDARRSSNRFTGDRRSVWNDFHVLYLSRKKMGEKKTKKKKERTENALNPGPTAAVSERETTRCLASFVNCKLCKRLRNRREFEDVPACPITGLRMFVRL</sequence>
<dbReference type="AlphaFoldDB" id="A0A154P799"/>
<dbReference type="Proteomes" id="UP000076502">
    <property type="component" value="Unassembled WGS sequence"/>
</dbReference>